<keyword evidence="2" id="KW-1185">Reference proteome</keyword>
<proteinExistence type="predicted"/>
<protein>
    <submittedName>
        <fullName evidence="1">Uncharacterized protein</fullName>
    </submittedName>
</protein>
<dbReference type="RefSeq" id="WP_090487500.1">
    <property type="nucleotide sequence ID" value="NZ_FOUO01000023.1"/>
</dbReference>
<sequence length="307" mass="34664">MNHVYIDHNVVDDISKGSLAFKADSSNVWVYSNEHFNEIQRAGDTRFLDVLGRLRAQKLELKVDDAFRITNEGYLSGDVDPQSLYQVWLDANAEVEFSGDYFSSVLSRFFGADNAEALAYLPESFEREVSTLLESAGLLDAEQRELVTTARRQMETIVFEHLAERPHLETQRAALGTHSGRAGNLSGNDNPLEDVWDIIGKTMPGVTADQFFGFDPPEKGDYEEWPLYLGIVGCYAVLNMIGLRPDEKLARVERMPAIMSDASHAGFAAYCNALLSSDRRFCDKARAIYRYKRIGTEVLTLERRRDE</sequence>
<reference evidence="1 2" key="1">
    <citation type="submission" date="2016-10" db="EMBL/GenBank/DDBJ databases">
        <authorList>
            <person name="de Groot N.N."/>
        </authorList>
    </citation>
    <scope>NUCLEOTIDE SEQUENCE [LARGE SCALE GENOMIC DNA]</scope>
    <source>
        <strain evidence="1 2">DSM 4180</strain>
    </source>
</reference>
<accession>A0A1I4SVG3</accession>
<organism evidence="1 2">
    <name type="scientific">Ectothiorhodospira mobilis</name>
    <dbReference type="NCBI Taxonomy" id="195064"/>
    <lineage>
        <taxon>Bacteria</taxon>
        <taxon>Pseudomonadati</taxon>
        <taxon>Pseudomonadota</taxon>
        <taxon>Gammaproteobacteria</taxon>
        <taxon>Chromatiales</taxon>
        <taxon>Ectothiorhodospiraceae</taxon>
        <taxon>Ectothiorhodospira</taxon>
    </lineage>
</organism>
<dbReference type="OrthoDB" id="6398283at2"/>
<dbReference type="EMBL" id="FOUO01000023">
    <property type="protein sequence ID" value="SFM68377.1"/>
    <property type="molecule type" value="Genomic_DNA"/>
</dbReference>
<evidence type="ECO:0000313" key="1">
    <source>
        <dbReference type="EMBL" id="SFM68377.1"/>
    </source>
</evidence>
<name>A0A1I4SVG3_ECTMO</name>
<gene>
    <name evidence="1" type="ORF">SAMN05421721_1231</name>
</gene>
<evidence type="ECO:0000313" key="2">
    <source>
        <dbReference type="Proteomes" id="UP000199556"/>
    </source>
</evidence>
<dbReference type="AlphaFoldDB" id="A0A1I4SVG3"/>
<dbReference type="Proteomes" id="UP000199556">
    <property type="component" value="Unassembled WGS sequence"/>
</dbReference>